<feature type="repeat" description="NHL" evidence="2">
    <location>
        <begin position="173"/>
        <end position="215"/>
    </location>
</feature>
<protein>
    <submittedName>
        <fullName evidence="3">Uncharacterized protein</fullName>
    </submittedName>
</protein>
<dbReference type="Proteomes" id="UP000076927">
    <property type="component" value="Chromosome"/>
</dbReference>
<name>A0A172TFU3_9BACL</name>
<evidence type="ECO:0000256" key="1">
    <source>
        <dbReference type="ARBA" id="ARBA00022737"/>
    </source>
</evidence>
<evidence type="ECO:0000256" key="2">
    <source>
        <dbReference type="PROSITE-ProRule" id="PRU00504"/>
    </source>
</evidence>
<gene>
    <name evidence="3" type="ORF">SY83_06075</name>
</gene>
<dbReference type="PANTHER" id="PTHR24104">
    <property type="entry name" value="E3 UBIQUITIN-PROTEIN LIGASE NHLRC1-RELATED"/>
    <property type="match status" value="1"/>
</dbReference>
<evidence type="ECO:0000313" key="4">
    <source>
        <dbReference type="Proteomes" id="UP000076927"/>
    </source>
</evidence>
<dbReference type="EMBL" id="CP011388">
    <property type="protein sequence ID" value="ANE45928.1"/>
    <property type="molecule type" value="Genomic_DNA"/>
</dbReference>
<dbReference type="InterPro" id="IPR050952">
    <property type="entry name" value="TRIM-NHL_E3_ligases"/>
</dbReference>
<dbReference type="OrthoDB" id="9799230at2"/>
<dbReference type="Gene3D" id="2.120.10.30">
    <property type="entry name" value="TolB, C-terminal domain"/>
    <property type="match status" value="1"/>
</dbReference>
<feature type="repeat" description="NHL" evidence="2">
    <location>
        <begin position="137"/>
        <end position="165"/>
    </location>
</feature>
<dbReference type="Pfam" id="PF01436">
    <property type="entry name" value="NHL"/>
    <property type="match status" value="3"/>
</dbReference>
<organism evidence="3 4">
    <name type="scientific">Paenibacillus swuensis</name>
    <dbReference type="NCBI Taxonomy" id="1178515"/>
    <lineage>
        <taxon>Bacteria</taxon>
        <taxon>Bacillati</taxon>
        <taxon>Bacillota</taxon>
        <taxon>Bacilli</taxon>
        <taxon>Bacillales</taxon>
        <taxon>Paenibacillaceae</taxon>
        <taxon>Paenibacillus</taxon>
    </lineage>
</organism>
<dbReference type="AlphaFoldDB" id="A0A172TFU3"/>
<dbReference type="STRING" id="1178515.SY83_06075"/>
<sequence>MGGDPSMAATGTATVTVGNAFRQYEVAEGWAKLPATITLGYTHGVEVDSAGNVYIFHMNKPSVVKFDSEGNYLSSWGDEYESRAHGFLLHQEDGEEFFYLTDMSGRVVKTTLDGKVLLAIETPDLPDIYDADRKFIPTDVAVAPNGDIYVADGYGQHYIHQYNQEGALLRSWGGAGSDIGKLNCPHGISVDLRHSEPELYVADRGNHRIQVFTLDGQYKRIIDENMDAPCSFYYHGDEVIFPDLHSRVTILDKNDQLIAHLGEDQQAYKQQGWPDLPLDYFRTNRFSSPHGVCFDADGNIYVAEWTQHGRITKLLRK</sequence>
<dbReference type="InterPro" id="IPR001258">
    <property type="entry name" value="NHL_repeat"/>
</dbReference>
<evidence type="ECO:0000313" key="3">
    <source>
        <dbReference type="EMBL" id="ANE45928.1"/>
    </source>
</evidence>
<dbReference type="GO" id="GO:0008270">
    <property type="term" value="F:zinc ion binding"/>
    <property type="evidence" value="ECO:0007669"/>
    <property type="project" value="UniProtKB-KW"/>
</dbReference>
<dbReference type="PANTHER" id="PTHR24104:SF25">
    <property type="entry name" value="PROTEIN LIN-41"/>
    <property type="match status" value="1"/>
</dbReference>
<dbReference type="PATRIC" id="fig|1178515.4.peg.1215"/>
<keyword evidence="1" id="KW-0677">Repeat</keyword>
<reference evidence="3 4" key="1">
    <citation type="submission" date="2015-01" db="EMBL/GenBank/DDBJ databases">
        <title>Paenibacillus swuensis/DY6/whole genome sequencing.</title>
        <authorList>
            <person name="Kim M.K."/>
            <person name="Srinivasan S."/>
            <person name="Lee J.-J."/>
        </authorList>
    </citation>
    <scope>NUCLEOTIDE SEQUENCE [LARGE SCALE GENOMIC DNA]</scope>
    <source>
        <strain evidence="3 4">DY6</strain>
    </source>
</reference>
<dbReference type="PROSITE" id="PS51125">
    <property type="entry name" value="NHL"/>
    <property type="match status" value="2"/>
</dbReference>
<dbReference type="KEGG" id="pswu:SY83_06075"/>
<accession>A0A172TFU3</accession>
<dbReference type="SUPFAM" id="SSF101898">
    <property type="entry name" value="NHL repeat"/>
    <property type="match status" value="1"/>
</dbReference>
<keyword evidence="4" id="KW-1185">Reference proteome</keyword>
<proteinExistence type="predicted"/>
<dbReference type="InterPro" id="IPR011042">
    <property type="entry name" value="6-blade_b-propeller_TolB-like"/>
</dbReference>